<proteinExistence type="predicted"/>
<name>A0A6M5YRF0_9BACT</name>
<sequence length="523" mass="55175">MTRLATASVCVLLCALAGTGADPTPVEKQLAVQNAIASARKHLDSQNPTEAVAVLEQAVASADGNKVFLALLREAYVSELYQLGKAPNPDAERLAQTRRRLALLGGAPPAPADAPKPVPAALTAPPTPFTPPDVNPTLVTPIPAPASIESPTGDRLLPSGDTPVSQPFPAPARTTITNAIAAFKKENFAEADRLFGTIGAAKLTPEQKTAWAYCRIKLAADRVNAPACDAGTAAAAAQSVDEALTLITDNAKLLASGRAVLKAAQAKAGSAGPVRQAGGTGAPVVAVGDAIETANFRVVCGSRDLGDTVSKAAEASRKQIFERWSGPPSGVWQPKCEIVVHATADAYAKATGKPAEMTGHATVRITNGRVTERRVDLWADTALVDNALPRELTHVVLTDLFSDKPPPKWALEGMAILAGSPEEIGRYTRTLTRCAREGEVRPLAALFDLNDFPADKITGFYCQSASVVEYLIKLKGERNFKIFLSDAQRYGTSRALERQYGIEGTPALDAAWKRACLEPTRTP</sequence>
<protein>
    <submittedName>
        <fullName evidence="2">Uncharacterized protein</fullName>
    </submittedName>
</protein>
<gene>
    <name evidence="2" type="ORF">FTUN_3568</name>
</gene>
<evidence type="ECO:0000256" key="1">
    <source>
        <dbReference type="SAM" id="SignalP"/>
    </source>
</evidence>
<keyword evidence="1" id="KW-0732">Signal</keyword>
<evidence type="ECO:0000313" key="2">
    <source>
        <dbReference type="EMBL" id="QJW96014.1"/>
    </source>
</evidence>
<feature type="chain" id="PRO_5027076281" evidence="1">
    <location>
        <begin position="21"/>
        <end position="523"/>
    </location>
</feature>
<keyword evidence="3" id="KW-1185">Reference proteome</keyword>
<dbReference type="EMBL" id="CP053452">
    <property type="protein sequence ID" value="QJW96014.1"/>
    <property type="molecule type" value="Genomic_DNA"/>
</dbReference>
<dbReference type="Proteomes" id="UP000503447">
    <property type="component" value="Chromosome"/>
</dbReference>
<dbReference type="RefSeq" id="WP_171471672.1">
    <property type="nucleotide sequence ID" value="NZ_CP053452.2"/>
</dbReference>
<organism evidence="2 3">
    <name type="scientific">Frigoriglobus tundricola</name>
    <dbReference type="NCBI Taxonomy" id="2774151"/>
    <lineage>
        <taxon>Bacteria</taxon>
        <taxon>Pseudomonadati</taxon>
        <taxon>Planctomycetota</taxon>
        <taxon>Planctomycetia</taxon>
        <taxon>Gemmatales</taxon>
        <taxon>Gemmataceae</taxon>
        <taxon>Frigoriglobus</taxon>
    </lineage>
</organism>
<reference evidence="3" key="1">
    <citation type="submission" date="2020-05" db="EMBL/GenBank/DDBJ databases">
        <title>Frigoriglobus tundricola gen. nov., sp. nov., a psychrotolerant cellulolytic planctomycete of the family Gemmataceae with two divergent copies of 16S rRNA gene.</title>
        <authorList>
            <person name="Kulichevskaya I.S."/>
            <person name="Ivanova A.A."/>
            <person name="Naumoff D.G."/>
            <person name="Beletsky A.V."/>
            <person name="Rijpstra W.I.C."/>
            <person name="Sinninghe Damste J.S."/>
            <person name="Mardanov A.V."/>
            <person name="Ravin N.V."/>
            <person name="Dedysh S.N."/>
        </authorList>
    </citation>
    <scope>NUCLEOTIDE SEQUENCE [LARGE SCALE GENOMIC DNA]</scope>
    <source>
        <strain evidence="3">PL17</strain>
    </source>
</reference>
<accession>A0A6M5YRF0</accession>
<dbReference type="AlphaFoldDB" id="A0A6M5YRF0"/>
<evidence type="ECO:0000313" key="3">
    <source>
        <dbReference type="Proteomes" id="UP000503447"/>
    </source>
</evidence>
<dbReference type="KEGG" id="ftj:FTUN_3568"/>
<feature type="signal peptide" evidence="1">
    <location>
        <begin position="1"/>
        <end position="20"/>
    </location>
</feature>